<comment type="caution">
    <text evidence="1">The sequence shown here is derived from an EMBL/GenBank/DDBJ whole genome shotgun (WGS) entry which is preliminary data.</text>
</comment>
<feature type="non-terminal residue" evidence="1">
    <location>
        <position position="107"/>
    </location>
</feature>
<dbReference type="Proteomes" id="UP000649617">
    <property type="component" value="Unassembled WGS sequence"/>
</dbReference>
<keyword evidence="2" id="KW-1185">Reference proteome</keyword>
<proteinExistence type="predicted"/>
<feature type="non-terminal residue" evidence="1">
    <location>
        <position position="1"/>
    </location>
</feature>
<evidence type="ECO:0000313" key="2">
    <source>
        <dbReference type="Proteomes" id="UP000649617"/>
    </source>
</evidence>
<organism evidence="1 2">
    <name type="scientific">Symbiodinium pilosum</name>
    <name type="common">Dinoflagellate</name>
    <dbReference type="NCBI Taxonomy" id="2952"/>
    <lineage>
        <taxon>Eukaryota</taxon>
        <taxon>Sar</taxon>
        <taxon>Alveolata</taxon>
        <taxon>Dinophyceae</taxon>
        <taxon>Suessiales</taxon>
        <taxon>Symbiodiniaceae</taxon>
        <taxon>Symbiodinium</taxon>
    </lineage>
</organism>
<gene>
    <name evidence="1" type="ORF">SPIL2461_LOCUS22042</name>
</gene>
<protein>
    <submittedName>
        <fullName evidence="1">Uncharacterized protein</fullName>
    </submittedName>
</protein>
<sequence length="107" mass="11678">VTSADGSTRAVAGIYLFKADRCQKCLFYAPAVLLDAVFEGAEMPRKLAGRMVVELAYQHTDIDKKGKATDQTVVSRAVVTALHLQLVQPSHLPLGTKLLQWDPLLEA</sequence>
<accession>A0A812Y0Z4</accession>
<dbReference type="AlphaFoldDB" id="A0A812Y0Z4"/>
<name>A0A812Y0Z4_SYMPI</name>
<dbReference type="EMBL" id="CAJNIZ010046826">
    <property type="protein sequence ID" value="CAE7757443.1"/>
    <property type="molecule type" value="Genomic_DNA"/>
</dbReference>
<reference evidence="1" key="1">
    <citation type="submission" date="2021-02" db="EMBL/GenBank/DDBJ databases">
        <authorList>
            <person name="Dougan E. K."/>
            <person name="Rhodes N."/>
            <person name="Thang M."/>
            <person name="Chan C."/>
        </authorList>
    </citation>
    <scope>NUCLEOTIDE SEQUENCE</scope>
</reference>
<evidence type="ECO:0000313" key="1">
    <source>
        <dbReference type="EMBL" id="CAE7757443.1"/>
    </source>
</evidence>